<comment type="similarity">
    <text evidence="2">Belongs to the PMG family.</text>
</comment>
<proteinExistence type="inferred from homology"/>
<reference evidence="4" key="1">
    <citation type="journal article" date="2021" name="Evol. Appl.">
        <title>The genome of the Pyrenean desman and the effects of bottlenecks and inbreeding on the genomic landscape of an endangered species.</title>
        <authorList>
            <person name="Escoda L."/>
            <person name="Castresana J."/>
        </authorList>
    </citation>
    <scope>NUCLEOTIDE SEQUENCE</scope>
    <source>
        <strain evidence="4">IBE-C5619</strain>
    </source>
</reference>
<feature type="region of interest" description="Disordered" evidence="3">
    <location>
        <begin position="15"/>
        <end position="34"/>
    </location>
</feature>
<comment type="function">
    <text evidence="2">In the hair cortex, hair keratin intermediate filaments are embedded in an interfilamentous matrix, consisting of hair keratin-associated proteins (KRTAP), which are essential for the formation of a rigid and resistant hair shaft through their extensive disulfide bond cross-linking with abundant cysteine residues of hair keratins. The matrix proteins include the high-sulfur and high-glycine-tyrosine keratins.</text>
</comment>
<evidence type="ECO:0000313" key="4">
    <source>
        <dbReference type="EMBL" id="KAG8518490.1"/>
    </source>
</evidence>
<dbReference type="PANTHER" id="PTHR38504:SF1">
    <property type="entry name" value="KERATIN-ASSOCIATED PROTEIN 7-1"/>
    <property type="match status" value="1"/>
</dbReference>
<protein>
    <recommendedName>
        <fullName evidence="2">Keratin-associated protein</fullName>
    </recommendedName>
</protein>
<dbReference type="Pfam" id="PF05287">
    <property type="entry name" value="PMG"/>
    <property type="match status" value="1"/>
</dbReference>
<evidence type="ECO:0000313" key="5">
    <source>
        <dbReference type="Proteomes" id="UP000700334"/>
    </source>
</evidence>
<keyword evidence="5" id="KW-1185">Reference proteome</keyword>
<name>A0A8J6AHM6_GALPY</name>
<dbReference type="AlphaFoldDB" id="A0A8J6AHM6"/>
<gene>
    <name evidence="4" type="ORF">J0S82_004420</name>
</gene>
<comment type="caution">
    <text evidence="4">The sequence shown here is derived from an EMBL/GenBank/DDBJ whole genome shotgun (WGS) entry which is preliminary data.</text>
</comment>
<dbReference type="Pfam" id="PF15034">
    <property type="entry name" value="KRTAP7"/>
    <property type="match status" value="1"/>
</dbReference>
<evidence type="ECO:0000256" key="3">
    <source>
        <dbReference type="SAM" id="MobiDB-lite"/>
    </source>
</evidence>
<dbReference type="GO" id="GO:0005829">
    <property type="term" value="C:cytosol"/>
    <property type="evidence" value="ECO:0007669"/>
    <property type="project" value="UniProtKB-ARBA"/>
</dbReference>
<dbReference type="Proteomes" id="UP000700334">
    <property type="component" value="Unassembled WGS sequence"/>
</dbReference>
<evidence type="ECO:0000256" key="2">
    <source>
        <dbReference type="RuleBase" id="RU369044"/>
    </source>
</evidence>
<dbReference type="InterPro" id="IPR007951">
    <property type="entry name" value="KRTAP_PMG"/>
</dbReference>
<dbReference type="InterPro" id="IPR020184">
    <property type="entry name" value="KRTAP7"/>
</dbReference>
<organism evidence="4 5">
    <name type="scientific">Galemys pyrenaicus</name>
    <name type="common">Iberian desman</name>
    <name type="synonym">Pyrenean desman</name>
    <dbReference type="NCBI Taxonomy" id="202257"/>
    <lineage>
        <taxon>Eukaryota</taxon>
        <taxon>Metazoa</taxon>
        <taxon>Chordata</taxon>
        <taxon>Craniata</taxon>
        <taxon>Vertebrata</taxon>
        <taxon>Euteleostomi</taxon>
        <taxon>Mammalia</taxon>
        <taxon>Eutheria</taxon>
        <taxon>Laurasiatheria</taxon>
        <taxon>Eulipotyphla</taxon>
        <taxon>Talpidae</taxon>
        <taxon>Galemys</taxon>
    </lineage>
</organism>
<dbReference type="PANTHER" id="PTHR38504">
    <property type="entry name" value="KERATIN-ASSOCIATED PROTEIN 7-1"/>
    <property type="match status" value="1"/>
</dbReference>
<dbReference type="GO" id="GO:0045095">
    <property type="term" value="C:keratin filament"/>
    <property type="evidence" value="ECO:0007669"/>
    <property type="project" value="UniProtKB-UniRule"/>
</dbReference>
<dbReference type="OrthoDB" id="9444590at2759"/>
<evidence type="ECO:0000256" key="1">
    <source>
        <dbReference type="ARBA" id="ARBA00022744"/>
    </source>
</evidence>
<comment type="subunit">
    <text evidence="2">Interacts with hair keratins.</text>
</comment>
<accession>A0A8J6AHM6</accession>
<sequence length="329" mass="34673">MNPWLVEAYSRDVQGQADLSQRSQEDRGEIPTHQQGYIKAQEPEVTFTSRSQLQPVTYCSLSSTMSYNCSTRNYSSRSGGRCAVPVTAVATTSGQDADGLSGIYLPSSFQTGSWLLEHCEETCCEPTACQPTCFSPSSCAPSPGQVTYSRQTTCVSNPCSTSYNRPITFVSSGCQSSGGISNPCQPMGGISTVCRPMGGATSGCQSMGGVSSVCRPVMAPGLVLLGVNKNQAWQNMTLKPGIIPHGSSVATPQQGYPCYGTNFHRTFRATPLNCVVPLGSPLNYGCGCNGYGSLGYSFGGSNFGNLGCGYGGSFYRPWGSGSGFGYSTY</sequence>
<keyword evidence="1 2" id="KW-0416">Keratin</keyword>
<dbReference type="EMBL" id="JAGFMF010011629">
    <property type="protein sequence ID" value="KAG8518490.1"/>
    <property type="molecule type" value="Genomic_DNA"/>
</dbReference>